<dbReference type="AlphaFoldDB" id="A0A1F7F083"/>
<name>A0A1F7F083_UNCRA</name>
<evidence type="ECO:0000313" key="4">
    <source>
        <dbReference type="EMBL" id="OGK00060.1"/>
    </source>
</evidence>
<dbReference type="Proteomes" id="UP000179243">
    <property type="component" value="Unassembled WGS sequence"/>
</dbReference>
<evidence type="ECO:0000256" key="2">
    <source>
        <dbReference type="PROSITE-ProRule" id="PRU00504"/>
    </source>
</evidence>
<dbReference type="Gene3D" id="2.120.10.30">
    <property type="entry name" value="TolB, C-terminal domain"/>
    <property type="match status" value="2"/>
</dbReference>
<gene>
    <name evidence="4" type="ORF">A2519_22290</name>
</gene>
<dbReference type="GO" id="GO:0008270">
    <property type="term" value="F:zinc ion binding"/>
    <property type="evidence" value="ECO:0007669"/>
    <property type="project" value="UniProtKB-KW"/>
</dbReference>
<evidence type="ECO:0000256" key="1">
    <source>
        <dbReference type="ARBA" id="ARBA00022737"/>
    </source>
</evidence>
<dbReference type="CDD" id="cd05819">
    <property type="entry name" value="NHL"/>
    <property type="match status" value="1"/>
</dbReference>
<proteinExistence type="predicted"/>
<dbReference type="Pfam" id="PF01436">
    <property type="entry name" value="NHL"/>
    <property type="match status" value="1"/>
</dbReference>
<dbReference type="SUPFAM" id="SSF63829">
    <property type="entry name" value="Calcium-dependent phosphotriesterase"/>
    <property type="match status" value="1"/>
</dbReference>
<evidence type="ECO:0000313" key="5">
    <source>
        <dbReference type="Proteomes" id="UP000179243"/>
    </source>
</evidence>
<dbReference type="InterPro" id="IPR011042">
    <property type="entry name" value="6-blade_b-propeller_TolB-like"/>
</dbReference>
<dbReference type="PANTHER" id="PTHR24104">
    <property type="entry name" value="E3 UBIQUITIN-PROTEIN LIGASE NHLRC1-RELATED"/>
    <property type="match status" value="1"/>
</dbReference>
<evidence type="ECO:0000256" key="3">
    <source>
        <dbReference type="SAM" id="SignalP"/>
    </source>
</evidence>
<comment type="caution">
    <text evidence="4">The sequence shown here is derived from an EMBL/GenBank/DDBJ whole genome shotgun (WGS) entry which is preliminary data.</text>
</comment>
<keyword evidence="1" id="KW-0677">Repeat</keyword>
<dbReference type="PROSITE" id="PS51125">
    <property type="entry name" value="NHL"/>
    <property type="match status" value="2"/>
</dbReference>
<accession>A0A1F7F083</accession>
<dbReference type="InterPro" id="IPR050952">
    <property type="entry name" value="TRIM-NHL_E3_ligases"/>
</dbReference>
<feature type="chain" id="PRO_5009528305" description="SMP-30/Gluconolactonase/LRE-like region domain-containing protein" evidence="3">
    <location>
        <begin position="22"/>
        <end position="443"/>
    </location>
</feature>
<organism evidence="4 5">
    <name type="scientific">Candidatus Raymondbacteria bacterium RIFOXYD12_FULL_49_13</name>
    <dbReference type="NCBI Taxonomy" id="1817890"/>
    <lineage>
        <taxon>Bacteria</taxon>
        <taxon>Raymondiibacteriota</taxon>
    </lineage>
</organism>
<sequence>MINRAQLLFLFSLCALLRAHAKDVPTTLVFPPYFHSYGIQRATQTKLALLLPFKTRFHDPRGIAVTKMITRDDTTTEDDDDEVTVYGVNSGKNQIIYNHSMYTLGLWGARGSGADEMRDPTGVACDEKGNVYICDTGNNRVVWLFNPKREVLFKSHLGIGLLKKPTHIALDGNGNLYIADTGNDRILIMTYSGVVLREFHSLPGCVVRQPLGIAVNTRSERWVYYRHDFLFFLNDSGKTLVRVDLENNEALQVSPDALIGKKTTHEYMAADYYGNIYLTDKKRGCVDKFTMNLVYLTSFGKSGTGDREFDEPRGICIWKRYGQTFMAERAGAQYYWVGTDVRAVSLAPEKTRGNRMSWVLAGDLTEPSYVSLYLLGAQGDTLETLFSKRRSFPKTFTRVFACNKPVVGADRWLAIFEPTYSSYTYFQKPVTLPYGKQNTWSQK</sequence>
<feature type="repeat" description="NHL" evidence="2">
    <location>
        <begin position="108"/>
        <end position="148"/>
    </location>
</feature>
<keyword evidence="3" id="KW-0732">Signal</keyword>
<reference evidence="4 5" key="1">
    <citation type="journal article" date="2016" name="Nat. Commun.">
        <title>Thousands of microbial genomes shed light on interconnected biogeochemical processes in an aquifer system.</title>
        <authorList>
            <person name="Anantharaman K."/>
            <person name="Brown C.T."/>
            <person name="Hug L.A."/>
            <person name="Sharon I."/>
            <person name="Castelle C.J."/>
            <person name="Probst A.J."/>
            <person name="Thomas B.C."/>
            <person name="Singh A."/>
            <person name="Wilkins M.J."/>
            <person name="Karaoz U."/>
            <person name="Brodie E.L."/>
            <person name="Williams K.H."/>
            <person name="Hubbard S.S."/>
            <person name="Banfield J.F."/>
        </authorList>
    </citation>
    <scope>NUCLEOTIDE SEQUENCE [LARGE SCALE GENOMIC DNA]</scope>
</reference>
<dbReference type="EMBL" id="MFYX01000155">
    <property type="protein sequence ID" value="OGK00060.1"/>
    <property type="molecule type" value="Genomic_DNA"/>
</dbReference>
<protein>
    <recommendedName>
        <fullName evidence="6">SMP-30/Gluconolactonase/LRE-like region domain-containing protein</fullName>
    </recommendedName>
</protein>
<dbReference type="PANTHER" id="PTHR24104:SF25">
    <property type="entry name" value="PROTEIN LIN-41"/>
    <property type="match status" value="1"/>
</dbReference>
<dbReference type="InterPro" id="IPR001258">
    <property type="entry name" value="NHL_repeat"/>
</dbReference>
<feature type="repeat" description="NHL" evidence="2">
    <location>
        <begin position="151"/>
        <end position="192"/>
    </location>
</feature>
<evidence type="ECO:0008006" key="6">
    <source>
        <dbReference type="Google" id="ProtNLM"/>
    </source>
</evidence>
<feature type="signal peptide" evidence="3">
    <location>
        <begin position="1"/>
        <end position="21"/>
    </location>
</feature>